<evidence type="ECO:0000256" key="1">
    <source>
        <dbReference type="ARBA" id="ARBA00024336"/>
    </source>
</evidence>
<proteinExistence type="inferred from homology"/>
<gene>
    <name evidence="4" type="primary">FAM160A1</name>
</gene>
<organism evidence="4">
    <name type="scientific">Iconisemion striatum</name>
    <dbReference type="NCBI Taxonomy" id="60296"/>
    <lineage>
        <taxon>Eukaryota</taxon>
        <taxon>Metazoa</taxon>
        <taxon>Chordata</taxon>
        <taxon>Craniata</taxon>
        <taxon>Vertebrata</taxon>
        <taxon>Euteleostomi</taxon>
        <taxon>Actinopterygii</taxon>
        <taxon>Neopterygii</taxon>
        <taxon>Teleostei</taxon>
        <taxon>Neoteleostei</taxon>
        <taxon>Acanthomorphata</taxon>
        <taxon>Ovalentaria</taxon>
        <taxon>Atherinomorphae</taxon>
        <taxon>Cyprinodontiformes</taxon>
        <taxon>Nothobranchiidae</taxon>
        <taxon>Iconisemion</taxon>
    </lineage>
</organism>
<sequence>LTATGKTVMDTVNTIMSTRRRSDDGGKEGRRKSEDFDRTTGKRSFLLSTDTNQQPSVRTLYQVMVSVHAQIERFMEDRPDYPALITQAWSVVPPCPTIPPQAKSRVFAIILYSEFLKELAALVQEQSVALDGGSEE</sequence>
<accession>A0A1A7Z3P8</accession>
<feature type="domain" description="FHF complex subunit HOOK-interacting protein C-terminal" evidence="3">
    <location>
        <begin position="43"/>
        <end position="90"/>
    </location>
</feature>
<dbReference type="Pfam" id="PF19314">
    <property type="entry name" value="DUF5917"/>
    <property type="match status" value="1"/>
</dbReference>
<reference evidence="4" key="1">
    <citation type="submission" date="2016-05" db="EMBL/GenBank/DDBJ databases">
        <authorList>
            <person name="Lavstsen T."/>
            <person name="Jespersen J.S."/>
        </authorList>
    </citation>
    <scope>NUCLEOTIDE SEQUENCE</scope>
    <source>
        <tissue evidence="4">Brain</tissue>
    </source>
</reference>
<dbReference type="PANTHER" id="PTHR21705:SF6">
    <property type="entry name" value="FHF COMPLEX SUBUNIT HOOK-INTERACTING PROTEIN 1A"/>
    <property type="match status" value="1"/>
</dbReference>
<protein>
    <submittedName>
        <fullName evidence="4">Family with sequence similarity 160, member A1</fullName>
    </submittedName>
</protein>
<evidence type="ECO:0000259" key="3">
    <source>
        <dbReference type="Pfam" id="PF19314"/>
    </source>
</evidence>
<reference evidence="4" key="2">
    <citation type="submission" date="2016-06" db="EMBL/GenBank/DDBJ databases">
        <title>The genome of a short-lived fish provides insights into sex chromosome evolution and the genetic control of aging.</title>
        <authorList>
            <person name="Reichwald K."/>
            <person name="Felder M."/>
            <person name="Petzold A."/>
            <person name="Koch P."/>
            <person name="Groth M."/>
            <person name="Platzer M."/>
        </authorList>
    </citation>
    <scope>NUCLEOTIDE SEQUENCE</scope>
    <source>
        <tissue evidence="4">Brain</tissue>
    </source>
</reference>
<dbReference type="InterPro" id="IPR045669">
    <property type="entry name" value="FHIP_C"/>
</dbReference>
<dbReference type="Pfam" id="PF19311">
    <property type="entry name" value="KELAA"/>
    <property type="match status" value="1"/>
</dbReference>
<evidence type="ECO:0000256" key="2">
    <source>
        <dbReference type="SAM" id="MobiDB-lite"/>
    </source>
</evidence>
<dbReference type="InterPro" id="IPR019384">
    <property type="entry name" value="FHIP"/>
</dbReference>
<comment type="similarity">
    <text evidence="1">Belongs to the FHIP family.</text>
</comment>
<name>A0A1A7Z3P8_9TELE</name>
<dbReference type="PANTHER" id="PTHR21705">
    <property type="entry name" value="RAI16 PROTEIN-RELATED"/>
    <property type="match status" value="1"/>
</dbReference>
<dbReference type="InterPro" id="IPR045668">
    <property type="entry name" value="FHIP_KELAA_motif"/>
</dbReference>
<feature type="compositionally biased region" description="Basic and acidic residues" evidence="2">
    <location>
        <begin position="20"/>
        <end position="40"/>
    </location>
</feature>
<evidence type="ECO:0000313" key="4">
    <source>
        <dbReference type="EMBL" id="SBP37103.1"/>
    </source>
</evidence>
<feature type="region of interest" description="Disordered" evidence="2">
    <location>
        <begin position="16"/>
        <end position="49"/>
    </location>
</feature>
<feature type="non-terminal residue" evidence="4">
    <location>
        <position position="1"/>
    </location>
</feature>
<dbReference type="AlphaFoldDB" id="A0A1A7Z3P8"/>
<dbReference type="EMBL" id="HADX01014871">
    <property type="protein sequence ID" value="SBP37103.1"/>
    <property type="molecule type" value="Transcribed_RNA"/>
</dbReference>